<dbReference type="AlphaFoldDB" id="A0A1G2L025"/>
<accession>A0A1G2L025</accession>
<evidence type="ECO:0000313" key="2">
    <source>
        <dbReference type="Proteomes" id="UP000177177"/>
    </source>
</evidence>
<dbReference type="Proteomes" id="UP000177177">
    <property type="component" value="Unassembled WGS sequence"/>
</dbReference>
<dbReference type="SUPFAM" id="SSF53056">
    <property type="entry name" value="beta-carbonic anhydrase, cab"/>
    <property type="match status" value="1"/>
</dbReference>
<dbReference type="GO" id="GO:0008270">
    <property type="term" value="F:zinc ion binding"/>
    <property type="evidence" value="ECO:0007669"/>
    <property type="project" value="InterPro"/>
</dbReference>
<dbReference type="Pfam" id="PF20393">
    <property type="entry name" value="Pro_CA_2"/>
    <property type="match status" value="1"/>
</dbReference>
<gene>
    <name evidence="1" type="ORF">A3C92_04120</name>
</gene>
<comment type="caution">
    <text evidence="1">The sequence shown here is derived from an EMBL/GenBank/DDBJ whole genome shotgun (WGS) entry which is preliminary data.</text>
</comment>
<dbReference type="Gene3D" id="3.40.1050.10">
    <property type="entry name" value="Carbonic anhydrase"/>
    <property type="match status" value="1"/>
</dbReference>
<dbReference type="EMBL" id="MHQN01000004">
    <property type="protein sequence ID" value="OHA04122.1"/>
    <property type="molecule type" value="Genomic_DNA"/>
</dbReference>
<evidence type="ECO:0000313" key="1">
    <source>
        <dbReference type="EMBL" id="OHA04122.1"/>
    </source>
</evidence>
<proteinExistence type="predicted"/>
<dbReference type="InterPro" id="IPR046871">
    <property type="entry name" value="Pro_CA_2"/>
</dbReference>
<reference evidence="1 2" key="1">
    <citation type="journal article" date="2016" name="Nat. Commun.">
        <title>Thousands of microbial genomes shed light on interconnected biogeochemical processes in an aquifer system.</title>
        <authorList>
            <person name="Anantharaman K."/>
            <person name="Brown C.T."/>
            <person name="Hug L.A."/>
            <person name="Sharon I."/>
            <person name="Castelle C.J."/>
            <person name="Probst A.J."/>
            <person name="Thomas B.C."/>
            <person name="Singh A."/>
            <person name="Wilkins M.J."/>
            <person name="Karaoz U."/>
            <person name="Brodie E.L."/>
            <person name="Williams K.H."/>
            <person name="Hubbard S.S."/>
            <person name="Banfield J.F."/>
        </authorList>
    </citation>
    <scope>NUCLEOTIDE SEQUENCE [LARGE SCALE GENOMIC DNA]</scope>
</reference>
<name>A0A1G2L025_9BACT</name>
<sequence length="155" mass="17435">MKIITTSLRGQHILASPSSLDHYTAQAFVLRCFDDRFYAAFKSFLKSQSITSLDHSSVAGGAKIIASPEKEGDRDFILREIEKSVMLHGTTRVMLFTHYDCGAYGGLVRFDGDEARQLAFHEKELSRAAGIIKERFPNLALETYFIDKEGIVRVK</sequence>
<protein>
    <recommendedName>
        <fullName evidence="3">Carbonic anhydrase</fullName>
    </recommendedName>
</protein>
<evidence type="ECO:0008006" key="3">
    <source>
        <dbReference type="Google" id="ProtNLM"/>
    </source>
</evidence>
<dbReference type="InterPro" id="IPR036874">
    <property type="entry name" value="Carbonic_anhydrase_sf"/>
</dbReference>
<dbReference type="GO" id="GO:0004089">
    <property type="term" value="F:carbonate dehydratase activity"/>
    <property type="evidence" value="ECO:0007669"/>
    <property type="project" value="InterPro"/>
</dbReference>
<organism evidence="1 2">
    <name type="scientific">Candidatus Sungbacteria bacterium RIFCSPHIGHO2_02_FULL_53_17</name>
    <dbReference type="NCBI Taxonomy" id="1802275"/>
    <lineage>
        <taxon>Bacteria</taxon>
        <taxon>Candidatus Sungiibacteriota</taxon>
    </lineage>
</organism>